<protein>
    <submittedName>
        <fullName evidence="1">Uncharacterized protein</fullName>
    </submittedName>
</protein>
<keyword evidence="2" id="KW-1185">Reference proteome</keyword>
<dbReference type="InParanoid" id="A0A2K2ATY6"/>
<sequence>MRKEEHVEKCRIFPSFSNLCFHHILPLLNFNPHEVSLTSSVMHISKIISVAQVLQSKKNYNILNTSTTY</sequence>
<proteinExistence type="predicted"/>
<reference evidence="1 2" key="1">
    <citation type="journal article" date="2006" name="Science">
        <title>The genome of black cottonwood, Populus trichocarpa (Torr. &amp; Gray).</title>
        <authorList>
            <person name="Tuskan G.A."/>
            <person name="Difazio S."/>
            <person name="Jansson S."/>
            <person name="Bohlmann J."/>
            <person name="Grigoriev I."/>
            <person name="Hellsten U."/>
            <person name="Putnam N."/>
            <person name="Ralph S."/>
            <person name="Rombauts S."/>
            <person name="Salamov A."/>
            <person name="Schein J."/>
            <person name="Sterck L."/>
            <person name="Aerts A."/>
            <person name="Bhalerao R.R."/>
            <person name="Bhalerao R.P."/>
            <person name="Blaudez D."/>
            <person name="Boerjan W."/>
            <person name="Brun A."/>
            <person name="Brunner A."/>
            <person name="Busov V."/>
            <person name="Campbell M."/>
            <person name="Carlson J."/>
            <person name="Chalot M."/>
            <person name="Chapman J."/>
            <person name="Chen G.L."/>
            <person name="Cooper D."/>
            <person name="Coutinho P.M."/>
            <person name="Couturier J."/>
            <person name="Covert S."/>
            <person name="Cronk Q."/>
            <person name="Cunningham R."/>
            <person name="Davis J."/>
            <person name="Degroeve S."/>
            <person name="Dejardin A."/>
            <person name="Depamphilis C."/>
            <person name="Detter J."/>
            <person name="Dirks B."/>
            <person name="Dubchak I."/>
            <person name="Duplessis S."/>
            <person name="Ehlting J."/>
            <person name="Ellis B."/>
            <person name="Gendler K."/>
            <person name="Goodstein D."/>
            <person name="Gribskov M."/>
            <person name="Grimwood J."/>
            <person name="Groover A."/>
            <person name="Gunter L."/>
            <person name="Hamberger B."/>
            <person name="Heinze B."/>
            <person name="Helariutta Y."/>
            <person name="Henrissat B."/>
            <person name="Holligan D."/>
            <person name="Holt R."/>
            <person name="Huang W."/>
            <person name="Islam-Faridi N."/>
            <person name="Jones S."/>
            <person name="Jones-Rhoades M."/>
            <person name="Jorgensen R."/>
            <person name="Joshi C."/>
            <person name="Kangasjarvi J."/>
            <person name="Karlsson J."/>
            <person name="Kelleher C."/>
            <person name="Kirkpatrick R."/>
            <person name="Kirst M."/>
            <person name="Kohler A."/>
            <person name="Kalluri U."/>
            <person name="Larimer F."/>
            <person name="Leebens-Mack J."/>
            <person name="Leple J.C."/>
            <person name="Locascio P."/>
            <person name="Lou Y."/>
            <person name="Lucas S."/>
            <person name="Martin F."/>
            <person name="Montanini B."/>
            <person name="Napoli C."/>
            <person name="Nelson D.R."/>
            <person name="Nelson C."/>
            <person name="Nieminen K."/>
            <person name="Nilsson O."/>
            <person name="Pereda V."/>
            <person name="Peter G."/>
            <person name="Philippe R."/>
            <person name="Pilate G."/>
            <person name="Poliakov A."/>
            <person name="Razumovskaya J."/>
            <person name="Richardson P."/>
            <person name="Rinaldi C."/>
            <person name="Ritland K."/>
            <person name="Rouze P."/>
            <person name="Ryaboy D."/>
            <person name="Schmutz J."/>
            <person name="Schrader J."/>
            <person name="Segerman B."/>
            <person name="Shin H."/>
            <person name="Siddiqui A."/>
            <person name="Sterky F."/>
            <person name="Terry A."/>
            <person name="Tsai C.J."/>
            <person name="Uberbacher E."/>
            <person name="Unneberg P."/>
            <person name="Vahala J."/>
            <person name="Wall K."/>
            <person name="Wessler S."/>
            <person name="Yang G."/>
            <person name="Yin T."/>
            <person name="Douglas C."/>
            <person name="Marra M."/>
            <person name="Sandberg G."/>
            <person name="Van de Peer Y."/>
            <person name="Rokhsar D."/>
        </authorList>
    </citation>
    <scope>NUCLEOTIDE SEQUENCE [LARGE SCALE GENOMIC DNA]</scope>
    <source>
        <strain evidence="2">cv. Nisqually</strain>
    </source>
</reference>
<accession>A0A2K2ATY6</accession>
<name>A0A2K2ATY6_POPTR</name>
<dbReference type="AlphaFoldDB" id="A0A2K2ATY6"/>
<dbReference type="EMBL" id="CM009293">
    <property type="protein sequence ID" value="PNT41002.1"/>
    <property type="molecule type" value="Genomic_DNA"/>
</dbReference>
<evidence type="ECO:0000313" key="2">
    <source>
        <dbReference type="Proteomes" id="UP000006729"/>
    </source>
</evidence>
<gene>
    <name evidence="1" type="ORF">POPTR_004G132000</name>
</gene>
<evidence type="ECO:0000313" key="1">
    <source>
        <dbReference type="EMBL" id="PNT41002.1"/>
    </source>
</evidence>
<organism evidence="1 2">
    <name type="scientific">Populus trichocarpa</name>
    <name type="common">Western balsam poplar</name>
    <name type="synonym">Populus balsamifera subsp. trichocarpa</name>
    <dbReference type="NCBI Taxonomy" id="3694"/>
    <lineage>
        <taxon>Eukaryota</taxon>
        <taxon>Viridiplantae</taxon>
        <taxon>Streptophyta</taxon>
        <taxon>Embryophyta</taxon>
        <taxon>Tracheophyta</taxon>
        <taxon>Spermatophyta</taxon>
        <taxon>Magnoliopsida</taxon>
        <taxon>eudicotyledons</taxon>
        <taxon>Gunneridae</taxon>
        <taxon>Pentapetalae</taxon>
        <taxon>rosids</taxon>
        <taxon>fabids</taxon>
        <taxon>Malpighiales</taxon>
        <taxon>Salicaceae</taxon>
        <taxon>Saliceae</taxon>
        <taxon>Populus</taxon>
    </lineage>
</organism>
<dbReference type="Proteomes" id="UP000006729">
    <property type="component" value="Chromosome 4"/>
</dbReference>